<dbReference type="PANTHER" id="PTHR23135:SF4">
    <property type="entry name" value="UDP-N-ACETYLMURAMOYL-L-ALANYL-D-GLUTAMATE--2,6-DIAMINOPIMELATE LIGASE MURE HOMOLOG, CHLOROPLASTIC"/>
    <property type="match status" value="1"/>
</dbReference>
<dbReference type="InterPro" id="IPR018109">
    <property type="entry name" value="Folylpolyglutamate_synth_CS"/>
</dbReference>
<evidence type="ECO:0000259" key="15">
    <source>
        <dbReference type="Pfam" id="PF08245"/>
    </source>
</evidence>
<feature type="domain" description="Mur ligase C-terminal" evidence="14">
    <location>
        <begin position="341"/>
        <end position="481"/>
    </location>
</feature>
<dbReference type="SUPFAM" id="SSF63418">
    <property type="entry name" value="MurE/MurF N-terminal domain"/>
    <property type="match status" value="1"/>
</dbReference>
<dbReference type="EMBL" id="FWXF01000004">
    <property type="protein sequence ID" value="SMC20950.1"/>
    <property type="molecule type" value="Genomic_DNA"/>
</dbReference>
<keyword evidence="2 11" id="KW-0963">Cytoplasm</keyword>
<keyword evidence="4 11" id="KW-0132">Cell division</keyword>
<evidence type="ECO:0000256" key="3">
    <source>
        <dbReference type="ARBA" id="ARBA00022598"/>
    </source>
</evidence>
<feature type="binding site" evidence="11">
    <location>
        <position position="479"/>
    </location>
    <ligand>
        <name>meso-2,6-diaminopimelate</name>
        <dbReference type="ChEBI" id="CHEBI:57791"/>
    </ligand>
</feature>
<dbReference type="InterPro" id="IPR000713">
    <property type="entry name" value="Mur_ligase_N"/>
</dbReference>
<dbReference type="GO" id="GO:0005737">
    <property type="term" value="C:cytoplasm"/>
    <property type="evidence" value="ECO:0007669"/>
    <property type="project" value="UniProtKB-SubCell"/>
</dbReference>
<evidence type="ECO:0000259" key="13">
    <source>
        <dbReference type="Pfam" id="PF01225"/>
    </source>
</evidence>
<feature type="binding site" evidence="11">
    <location>
        <position position="483"/>
    </location>
    <ligand>
        <name>meso-2,6-diaminopimelate</name>
        <dbReference type="ChEBI" id="CHEBI:57791"/>
    </ligand>
</feature>
<dbReference type="GO" id="GO:0008360">
    <property type="term" value="P:regulation of cell shape"/>
    <property type="evidence" value="ECO:0007669"/>
    <property type="project" value="UniProtKB-KW"/>
</dbReference>
<keyword evidence="6 11" id="KW-0067">ATP-binding</keyword>
<sequence>MKEGSLNKKLSQVIASISPRQVAGDAHVVLSGLSYDSRRVRPGDLFVALPGGRYDGHSFVDAAVSAGAAAVLVERAPEKEPGVPVVVVDDTRRAMAAVAAALYDHPASKLCLVGITGTNGKTTTAGLLESVLEAAGYRVGVIGTLGIRWAGRSEPSPMTTPESADLQRILHAMHRDGITHVVMEVSSHALALHRVDGLAFDAAVFTNLSQDHLDFHGTLEEYFQAKRRLFAHHLKDSHGPGDAVVNGDDPYGQRLQGELAPCTVYGCDSSKAAVRPRDLHLGPDGIQADLATPRGELSIRSPLIGRLNLYNILAAVGAACALNIPLEAVRRGIGSVSGVDGRLQRITTPFGFHVVVDYAHTPDAMEKALACVRELTRGRLWVVFGCGGDRDRTKRPLMGEVAGRLGDLVVVTSDNPRTESPEAIVRQIIPGVERTGKNAFSLDRGPVPPAGYAVEVDRRRAITAAVLAAEPEDVVFVGGKGHETYQILGTEVIAFDDREVVREGLEMRVGLASGAQAEGRS</sequence>
<evidence type="ECO:0000256" key="9">
    <source>
        <dbReference type="ARBA" id="ARBA00023306"/>
    </source>
</evidence>
<evidence type="ECO:0000256" key="10">
    <source>
        <dbReference type="ARBA" id="ARBA00023316"/>
    </source>
</evidence>
<dbReference type="InterPro" id="IPR013221">
    <property type="entry name" value="Mur_ligase_cen"/>
</dbReference>
<feature type="binding site" evidence="11">
    <location>
        <position position="186"/>
    </location>
    <ligand>
        <name>UDP-N-acetyl-alpha-D-muramoyl-L-alanyl-D-glutamate</name>
        <dbReference type="ChEBI" id="CHEBI:83900"/>
    </ligand>
</feature>
<evidence type="ECO:0000313" key="17">
    <source>
        <dbReference type="Proteomes" id="UP000192783"/>
    </source>
</evidence>
<feature type="domain" description="Mur ligase N-terminal catalytic" evidence="13">
    <location>
        <begin position="31"/>
        <end position="101"/>
    </location>
</feature>
<keyword evidence="5 11" id="KW-0547">Nucleotide-binding</keyword>
<dbReference type="GO" id="GO:0004326">
    <property type="term" value="F:tetrahydrofolylpolyglutamate synthase activity"/>
    <property type="evidence" value="ECO:0007669"/>
    <property type="project" value="InterPro"/>
</dbReference>
<feature type="binding site" evidence="11">
    <location>
        <position position="390"/>
    </location>
    <ligand>
        <name>meso-2,6-diaminopimelate</name>
        <dbReference type="ChEBI" id="CHEBI:57791"/>
    </ligand>
</feature>
<keyword evidence="9 11" id="KW-0131">Cell cycle</keyword>
<keyword evidence="11" id="KW-0460">Magnesium</keyword>
<dbReference type="GO" id="GO:0071555">
    <property type="term" value="P:cell wall organization"/>
    <property type="evidence" value="ECO:0007669"/>
    <property type="project" value="UniProtKB-KW"/>
</dbReference>
<dbReference type="InterPro" id="IPR004101">
    <property type="entry name" value="Mur_ligase_C"/>
</dbReference>
<feature type="binding site" evidence="11">
    <location>
        <begin position="117"/>
        <end position="123"/>
    </location>
    <ligand>
        <name>ATP</name>
        <dbReference type="ChEBI" id="CHEBI:30616"/>
    </ligand>
</feature>
<feature type="modified residue" description="N6-carboxylysine" evidence="11">
    <location>
        <position position="226"/>
    </location>
</feature>
<proteinExistence type="inferred from homology"/>
<dbReference type="InterPro" id="IPR005761">
    <property type="entry name" value="UDP-N-AcMur-Glu-dNH2Pim_ligase"/>
</dbReference>
<dbReference type="Pfam" id="PF01225">
    <property type="entry name" value="Mur_ligase"/>
    <property type="match status" value="1"/>
</dbReference>
<keyword evidence="17" id="KW-1185">Reference proteome</keyword>
<dbReference type="Gene3D" id="3.90.190.20">
    <property type="entry name" value="Mur ligase, C-terminal domain"/>
    <property type="match status" value="1"/>
</dbReference>
<comment type="pathway">
    <text evidence="11 12">Cell wall biogenesis; peptidoglycan biosynthesis.</text>
</comment>
<dbReference type="InterPro" id="IPR036565">
    <property type="entry name" value="Mur-like_cat_sf"/>
</dbReference>
<feature type="binding site" evidence="11">
    <location>
        <position position="37"/>
    </location>
    <ligand>
        <name>UDP-N-acetyl-alpha-D-muramoyl-L-alanyl-D-glutamate</name>
        <dbReference type="ChEBI" id="CHEBI:83900"/>
    </ligand>
</feature>
<keyword evidence="8 11" id="KW-0573">Peptidoglycan synthesis</keyword>
<evidence type="ECO:0000256" key="4">
    <source>
        <dbReference type="ARBA" id="ARBA00022618"/>
    </source>
</evidence>
<comment type="function">
    <text evidence="11">Catalyzes the addition of meso-diaminopimelic acid to the nucleotide precursor UDP-N-acetylmuramoyl-L-alanyl-D-glutamate (UMAG) in the biosynthesis of bacterial cell-wall peptidoglycan.</text>
</comment>
<accession>A0A1W1XAS5</accession>
<evidence type="ECO:0000256" key="2">
    <source>
        <dbReference type="ARBA" id="ARBA00022490"/>
    </source>
</evidence>
<keyword evidence="7 11" id="KW-0133">Cell shape</keyword>
<feature type="short sequence motif" description="Meso-diaminopimelate recognition motif" evidence="11">
    <location>
        <begin position="414"/>
        <end position="417"/>
    </location>
</feature>
<protein>
    <recommendedName>
        <fullName evidence="11">UDP-N-acetylmuramoyl-L-alanyl-D-glutamate--2,6-diaminopimelate ligase</fullName>
        <ecNumber evidence="11">6.3.2.13</ecNumber>
    </recommendedName>
    <alternativeName>
        <fullName evidence="11">Meso-A2pm-adding enzyme</fullName>
    </alternativeName>
    <alternativeName>
        <fullName evidence="11">Meso-diaminopimelate-adding enzyme</fullName>
    </alternativeName>
    <alternativeName>
        <fullName evidence="11">UDP-MurNAc-L-Ala-D-Glu:meso-diaminopimelate ligase</fullName>
    </alternativeName>
    <alternativeName>
        <fullName evidence="11">UDP-MurNAc-tripeptide synthetase</fullName>
    </alternativeName>
    <alternativeName>
        <fullName evidence="11">UDP-N-acetylmuramyl-tripeptide synthetase</fullName>
    </alternativeName>
</protein>
<dbReference type="AlphaFoldDB" id="A0A1W1XAS5"/>
<dbReference type="NCBIfam" id="NF001124">
    <property type="entry name" value="PRK00139.1-2"/>
    <property type="match status" value="1"/>
</dbReference>
<feature type="binding site" evidence="11">
    <location>
        <begin position="414"/>
        <end position="417"/>
    </location>
    <ligand>
        <name>meso-2,6-diaminopimelate</name>
        <dbReference type="ChEBI" id="CHEBI:57791"/>
    </ligand>
</feature>
<evidence type="ECO:0000256" key="1">
    <source>
        <dbReference type="ARBA" id="ARBA00005898"/>
    </source>
</evidence>
<dbReference type="InterPro" id="IPR035911">
    <property type="entry name" value="MurE/MurF_N"/>
</dbReference>
<dbReference type="HAMAP" id="MF_00208">
    <property type="entry name" value="MurE"/>
    <property type="match status" value="1"/>
</dbReference>
<dbReference type="PROSITE" id="PS01011">
    <property type="entry name" value="FOLYLPOLYGLU_SYNT_1"/>
    <property type="match status" value="1"/>
</dbReference>
<dbReference type="GO" id="GO:0005524">
    <property type="term" value="F:ATP binding"/>
    <property type="evidence" value="ECO:0007669"/>
    <property type="project" value="UniProtKB-UniRule"/>
</dbReference>
<dbReference type="Pfam" id="PF02875">
    <property type="entry name" value="Mur_ligase_C"/>
    <property type="match status" value="1"/>
</dbReference>
<comment type="cofactor">
    <cofactor evidence="11">
        <name>Mg(2+)</name>
        <dbReference type="ChEBI" id="CHEBI:18420"/>
    </cofactor>
</comment>
<feature type="binding site" evidence="11">
    <location>
        <begin position="159"/>
        <end position="160"/>
    </location>
    <ligand>
        <name>UDP-N-acetyl-alpha-D-muramoyl-L-alanyl-D-glutamate</name>
        <dbReference type="ChEBI" id="CHEBI:83900"/>
    </ligand>
</feature>
<dbReference type="UniPathway" id="UPA00219"/>
<dbReference type="GO" id="GO:0000287">
    <property type="term" value="F:magnesium ion binding"/>
    <property type="evidence" value="ECO:0007669"/>
    <property type="project" value="UniProtKB-UniRule"/>
</dbReference>
<dbReference type="EC" id="6.3.2.13" evidence="11"/>
<dbReference type="Gene3D" id="3.40.1390.10">
    <property type="entry name" value="MurE/MurF, N-terminal domain"/>
    <property type="match status" value="1"/>
</dbReference>
<keyword evidence="10 11" id="KW-0961">Cell wall biogenesis/degradation</keyword>
<dbReference type="Gene3D" id="3.40.1190.10">
    <property type="entry name" value="Mur-like, catalytic domain"/>
    <property type="match status" value="1"/>
</dbReference>
<evidence type="ECO:0000313" key="16">
    <source>
        <dbReference type="EMBL" id="SMC20950.1"/>
    </source>
</evidence>
<feature type="domain" description="Mur ligase central" evidence="15">
    <location>
        <begin position="115"/>
        <end position="319"/>
    </location>
</feature>
<organism evidence="16 17">
    <name type="scientific">Desulfacinum hydrothermale DSM 13146</name>
    <dbReference type="NCBI Taxonomy" id="1121390"/>
    <lineage>
        <taxon>Bacteria</taxon>
        <taxon>Pseudomonadati</taxon>
        <taxon>Thermodesulfobacteriota</taxon>
        <taxon>Syntrophobacteria</taxon>
        <taxon>Syntrophobacterales</taxon>
        <taxon>Syntrophobacteraceae</taxon>
        <taxon>Desulfacinum</taxon>
    </lineage>
</organism>
<evidence type="ECO:0000256" key="12">
    <source>
        <dbReference type="RuleBase" id="RU004135"/>
    </source>
</evidence>
<comment type="subcellular location">
    <subcellularLocation>
        <location evidence="11 12">Cytoplasm</location>
    </subcellularLocation>
</comment>
<gene>
    <name evidence="11" type="primary">murE</name>
    <name evidence="16" type="ORF">SAMN02746041_01065</name>
</gene>
<feature type="binding site" evidence="11">
    <location>
        <position position="194"/>
    </location>
    <ligand>
        <name>UDP-N-acetyl-alpha-D-muramoyl-L-alanyl-D-glutamate</name>
        <dbReference type="ChEBI" id="CHEBI:83900"/>
    </ligand>
</feature>
<comment type="catalytic activity">
    <reaction evidence="11">
        <text>UDP-N-acetyl-alpha-D-muramoyl-L-alanyl-D-glutamate + meso-2,6-diaminopimelate + ATP = UDP-N-acetyl-alpha-D-muramoyl-L-alanyl-gamma-D-glutamyl-meso-2,6-diaminopimelate + ADP + phosphate + H(+)</text>
        <dbReference type="Rhea" id="RHEA:23676"/>
        <dbReference type="ChEBI" id="CHEBI:15378"/>
        <dbReference type="ChEBI" id="CHEBI:30616"/>
        <dbReference type="ChEBI" id="CHEBI:43474"/>
        <dbReference type="ChEBI" id="CHEBI:57791"/>
        <dbReference type="ChEBI" id="CHEBI:83900"/>
        <dbReference type="ChEBI" id="CHEBI:83905"/>
        <dbReference type="ChEBI" id="CHEBI:456216"/>
        <dbReference type="EC" id="6.3.2.13"/>
    </reaction>
</comment>
<name>A0A1W1XAS5_9BACT</name>
<dbReference type="GO" id="GO:0051301">
    <property type="term" value="P:cell division"/>
    <property type="evidence" value="ECO:0007669"/>
    <property type="project" value="UniProtKB-KW"/>
</dbReference>
<comment type="similarity">
    <text evidence="1 11">Belongs to the MurCDEF family. MurE subfamily.</text>
</comment>
<evidence type="ECO:0000256" key="11">
    <source>
        <dbReference type="HAMAP-Rule" id="MF_00208"/>
    </source>
</evidence>
<dbReference type="NCBIfam" id="TIGR01085">
    <property type="entry name" value="murE"/>
    <property type="match status" value="1"/>
</dbReference>
<evidence type="ECO:0000256" key="7">
    <source>
        <dbReference type="ARBA" id="ARBA00022960"/>
    </source>
</evidence>
<evidence type="ECO:0000259" key="14">
    <source>
        <dbReference type="Pfam" id="PF02875"/>
    </source>
</evidence>
<reference evidence="16 17" key="1">
    <citation type="submission" date="2017-04" db="EMBL/GenBank/DDBJ databases">
        <authorList>
            <person name="Afonso C.L."/>
            <person name="Miller P.J."/>
            <person name="Scott M.A."/>
            <person name="Spackman E."/>
            <person name="Goraichik I."/>
            <person name="Dimitrov K.M."/>
            <person name="Suarez D.L."/>
            <person name="Swayne D.E."/>
        </authorList>
    </citation>
    <scope>NUCLEOTIDE SEQUENCE [LARGE SCALE GENOMIC DNA]</scope>
    <source>
        <strain evidence="16 17">DSM 13146</strain>
    </source>
</reference>
<dbReference type="PANTHER" id="PTHR23135">
    <property type="entry name" value="MUR LIGASE FAMILY MEMBER"/>
    <property type="match status" value="1"/>
</dbReference>
<evidence type="ECO:0000256" key="6">
    <source>
        <dbReference type="ARBA" id="ARBA00022840"/>
    </source>
</evidence>
<dbReference type="Proteomes" id="UP000192783">
    <property type="component" value="Unassembled WGS sequence"/>
</dbReference>
<dbReference type="RefSeq" id="WP_084056833.1">
    <property type="nucleotide sequence ID" value="NZ_FWXF01000004.1"/>
</dbReference>
<keyword evidence="3 11" id="KW-0436">Ligase</keyword>
<evidence type="ECO:0000256" key="8">
    <source>
        <dbReference type="ARBA" id="ARBA00022984"/>
    </source>
</evidence>
<dbReference type="STRING" id="1121390.SAMN02746041_01065"/>
<dbReference type="Pfam" id="PF08245">
    <property type="entry name" value="Mur_ligase_M"/>
    <property type="match status" value="1"/>
</dbReference>
<dbReference type="SUPFAM" id="SSF53244">
    <property type="entry name" value="MurD-like peptide ligases, peptide-binding domain"/>
    <property type="match status" value="1"/>
</dbReference>
<comment type="PTM">
    <text evidence="11">Carboxylation is probably crucial for Mg(2+) binding and, consequently, for the gamma-phosphate positioning of ATP.</text>
</comment>
<dbReference type="InterPro" id="IPR036615">
    <property type="entry name" value="Mur_ligase_C_dom_sf"/>
</dbReference>
<dbReference type="GO" id="GO:0008765">
    <property type="term" value="F:UDP-N-acetylmuramoylalanyl-D-glutamate-2,6-diaminopimelate ligase activity"/>
    <property type="evidence" value="ECO:0007669"/>
    <property type="project" value="UniProtKB-UniRule"/>
</dbReference>
<dbReference type="OrthoDB" id="9800958at2"/>
<evidence type="ECO:0000256" key="5">
    <source>
        <dbReference type="ARBA" id="ARBA00022741"/>
    </source>
</evidence>
<dbReference type="NCBIfam" id="NF001126">
    <property type="entry name" value="PRK00139.1-4"/>
    <property type="match status" value="1"/>
</dbReference>
<dbReference type="GO" id="GO:0009252">
    <property type="term" value="P:peptidoglycan biosynthetic process"/>
    <property type="evidence" value="ECO:0007669"/>
    <property type="project" value="UniProtKB-UniRule"/>
</dbReference>
<comment type="caution">
    <text evidence="11">Lacks conserved residue(s) required for the propagation of feature annotation.</text>
</comment>
<dbReference type="SUPFAM" id="SSF53623">
    <property type="entry name" value="MurD-like peptide ligases, catalytic domain"/>
    <property type="match status" value="1"/>
</dbReference>